<dbReference type="PROSITE" id="PS50846">
    <property type="entry name" value="HMA_2"/>
    <property type="match status" value="1"/>
</dbReference>
<dbReference type="InterPro" id="IPR036163">
    <property type="entry name" value="HMA_dom_sf"/>
</dbReference>
<dbReference type="GO" id="GO:0046872">
    <property type="term" value="F:metal ion binding"/>
    <property type="evidence" value="ECO:0007669"/>
    <property type="project" value="UniProtKB-KW"/>
</dbReference>
<gene>
    <name evidence="9" type="ORF">BG011_006173</name>
</gene>
<evidence type="ECO:0000256" key="5">
    <source>
        <dbReference type="ARBA" id="ARBA00023065"/>
    </source>
</evidence>
<protein>
    <recommendedName>
        <fullName evidence="8">HMA domain-containing protein</fullName>
    </recommendedName>
</protein>
<dbReference type="InterPro" id="IPR006121">
    <property type="entry name" value="HMA_dom"/>
</dbReference>
<dbReference type="PANTHER" id="PTHR46365:SF1">
    <property type="entry name" value="COPPER TRANSPORT PROTEIN ATOX1"/>
    <property type="match status" value="1"/>
</dbReference>
<dbReference type="EMBL" id="JAAAJA010000044">
    <property type="protein sequence ID" value="KAG0264743.1"/>
    <property type="molecule type" value="Genomic_DNA"/>
</dbReference>
<keyword evidence="10" id="KW-1185">Reference proteome</keyword>
<keyword evidence="6" id="KW-0143">Chaperone</keyword>
<evidence type="ECO:0000256" key="1">
    <source>
        <dbReference type="ARBA" id="ARBA00022448"/>
    </source>
</evidence>
<dbReference type="AlphaFoldDB" id="A0A9P6QBK4"/>
<comment type="caution">
    <text evidence="9">The sequence shown here is derived from an EMBL/GenBank/DDBJ whole genome shotgun (WGS) entry which is preliminary data.</text>
</comment>
<evidence type="ECO:0000256" key="6">
    <source>
        <dbReference type="ARBA" id="ARBA00023186"/>
    </source>
</evidence>
<dbReference type="InterPro" id="IPR051881">
    <property type="entry name" value="Copper_transport_ATOX1-like"/>
</dbReference>
<dbReference type="Pfam" id="PF00403">
    <property type="entry name" value="HMA"/>
    <property type="match status" value="1"/>
</dbReference>
<comment type="similarity">
    <text evidence="7">Belongs to the ATX1 family.</text>
</comment>
<dbReference type="Gene3D" id="3.30.70.100">
    <property type="match status" value="1"/>
</dbReference>
<evidence type="ECO:0000313" key="10">
    <source>
        <dbReference type="Proteomes" id="UP000726737"/>
    </source>
</evidence>
<dbReference type="SUPFAM" id="SSF55008">
    <property type="entry name" value="HMA, heavy metal-associated domain"/>
    <property type="match status" value="1"/>
</dbReference>
<name>A0A9P6QBK4_9FUNG</name>
<sequence>MSCGGCSGAVTKALNSLQGVDKCEVSLEHQTATVESSSLTEAEILTAIEKTGKSVKVADP</sequence>
<evidence type="ECO:0000256" key="3">
    <source>
        <dbReference type="ARBA" id="ARBA00022796"/>
    </source>
</evidence>
<dbReference type="GO" id="GO:0005829">
    <property type="term" value="C:cytosol"/>
    <property type="evidence" value="ECO:0007669"/>
    <property type="project" value="TreeGrafter"/>
</dbReference>
<keyword evidence="5" id="KW-0406">Ion transport</keyword>
<keyword evidence="3" id="KW-0187">Copper transport</keyword>
<dbReference type="OrthoDB" id="689350at2759"/>
<organism evidence="9 10">
    <name type="scientific">Mortierella polycephala</name>
    <dbReference type="NCBI Taxonomy" id="41804"/>
    <lineage>
        <taxon>Eukaryota</taxon>
        <taxon>Fungi</taxon>
        <taxon>Fungi incertae sedis</taxon>
        <taxon>Mucoromycota</taxon>
        <taxon>Mortierellomycotina</taxon>
        <taxon>Mortierellomycetes</taxon>
        <taxon>Mortierellales</taxon>
        <taxon>Mortierellaceae</taxon>
        <taxon>Mortierella</taxon>
    </lineage>
</organism>
<proteinExistence type="inferred from homology"/>
<evidence type="ECO:0000259" key="8">
    <source>
        <dbReference type="PROSITE" id="PS50846"/>
    </source>
</evidence>
<keyword evidence="2" id="KW-0479">Metal-binding</keyword>
<keyword evidence="1" id="KW-0813">Transport</keyword>
<dbReference type="Proteomes" id="UP000726737">
    <property type="component" value="Unassembled WGS sequence"/>
</dbReference>
<dbReference type="GO" id="GO:0006825">
    <property type="term" value="P:copper ion transport"/>
    <property type="evidence" value="ECO:0007669"/>
    <property type="project" value="UniProtKB-KW"/>
</dbReference>
<dbReference type="PANTHER" id="PTHR46365">
    <property type="entry name" value="COPPER TRANSPORT PROTEIN ATOX1"/>
    <property type="match status" value="1"/>
</dbReference>
<reference evidence="9" key="1">
    <citation type="journal article" date="2020" name="Fungal Divers.">
        <title>Resolving the Mortierellaceae phylogeny through synthesis of multi-gene phylogenetics and phylogenomics.</title>
        <authorList>
            <person name="Vandepol N."/>
            <person name="Liber J."/>
            <person name="Desiro A."/>
            <person name="Na H."/>
            <person name="Kennedy M."/>
            <person name="Barry K."/>
            <person name="Grigoriev I.V."/>
            <person name="Miller A.N."/>
            <person name="O'Donnell K."/>
            <person name="Stajich J.E."/>
            <person name="Bonito G."/>
        </authorList>
    </citation>
    <scope>NUCLEOTIDE SEQUENCE</scope>
    <source>
        <strain evidence="9">KOD948</strain>
    </source>
</reference>
<dbReference type="CDD" id="cd00371">
    <property type="entry name" value="HMA"/>
    <property type="match status" value="1"/>
</dbReference>
<evidence type="ECO:0000256" key="4">
    <source>
        <dbReference type="ARBA" id="ARBA00023008"/>
    </source>
</evidence>
<evidence type="ECO:0000313" key="9">
    <source>
        <dbReference type="EMBL" id="KAG0264743.1"/>
    </source>
</evidence>
<evidence type="ECO:0000256" key="7">
    <source>
        <dbReference type="ARBA" id="ARBA00038171"/>
    </source>
</evidence>
<keyword evidence="4" id="KW-0186">Copper</keyword>
<feature type="domain" description="HMA" evidence="8">
    <location>
        <begin position="1"/>
        <end position="56"/>
    </location>
</feature>
<evidence type="ECO:0000256" key="2">
    <source>
        <dbReference type="ARBA" id="ARBA00022723"/>
    </source>
</evidence>
<dbReference type="GO" id="GO:0016531">
    <property type="term" value="F:copper chaperone activity"/>
    <property type="evidence" value="ECO:0007669"/>
    <property type="project" value="TreeGrafter"/>
</dbReference>
<accession>A0A9P6QBK4</accession>